<evidence type="ECO:0000256" key="1">
    <source>
        <dbReference type="ARBA" id="ARBA00001974"/>
    </source>
</evidence>
<dbReference type="RefSeq" id="WP_344776939.1">
    <property type="nucleotide sequence ID" value="NZ_BAABAH010000012.1"/>
</dbReference>
<keyword evidence="2" id="KW-0560">Oxidoreductase</keyword>
<organism evidence="4 5">
    <name type="scientific">Nocardioides panacisoli</name>
    <dbReference type="NCBI Taxonomy" id="627624"/>
    <lineage>
        <taxon>Bacteria</taxon>
        <taxon>Bacillati</taxon>
        <taxon>Actinomycetota</taxon>
        <taxon>Actinomycetes</taxon>
        <taxon>Propionibacteriales</taxon>
        <taxon>Nocardioidaceae</taxon>
        <taxon>Nocardioides</taxon>
    </lineage>
</organism>
<evidence type="ECO:0000313" key="5">
    <source>
        <dbReference type="Proteomes" id="UP001501821"/>
    </source>
</evidence>
<dbReference type="InterPro" id="IPR036188">
    <property type="entry name" value="FAD/NAD-bd_sf"/>
</dbReference>
<evidence type="ECO:0000259" key="3">
    <source>
        <dbReference type="Pfam" id="PF01593"/>
    </source>
</evidence>
<proteinExistence type="predicted"/>
<evidence type="ECO:0000256" key="2">
    <source>
        <dbReference type="ARBA" id="ARBA00023002"/>
    </source>
</evidence>
<keyword evidence="5" id="KW-1185">Reference proteome</keyword>
<name>A0ABP7IU41_9ACTN</name>
<dbReference type="SUPFAM" id="SSF54373">
    <property type="entry name" value="FAD-linked reductases, C-terminal domain"/>
    <property type="match status" value="1"/>
</dbReference>
<comment type="caution">
    <text evidence="4">The sequence shown here is derived from an EMBL/GenBank/DDBJ whole genome shotgun (WGS) entry which is preliminary data.</text>
</comment>
<evidence type="ECO:0000313" key="4">
    <source>
        <dbReference type="EMBL" id="GAA3827060.1"/>
    </source>
</evidence>
<sequence length="458" mass="48406">MARRSFDDGSSAVPPALPGEVERVVVVGAGIAGLTVANALTSAGVDCVVVEARDRIGGRLHTVEVGGHVADLGGAWIHHPEDGNVLAGWVDLAGVPWIVDPTGTRFTGADLGEHRRLSDAELEHVGYGVFDPLGQAFAAELAAGGRDRSVAAVVDEYLATYGPEDGERERLRQLMAAAVEQDGAGPLDGISARWALTEDMFVGDVVDNVPIGGYRTVLAPLAGASEVRLRRPVRRITQTATGVQVDGDDWSESGSHVVVTVPLGVLKAGAIAFSPPLPAERSEVIDRTGFGTMEKVFLAFEEPFWRAADPGLSHAVIYPADRAQAATWTWDFGLAPVMMFLVAHSAVEAMRRDPRAWAVEQLEALYGGPLPAGPVDVRATDWAHDERALGAYAHVRPGESSADFALLGEPVGRIAFAGEHTTVGRAGYADGAMETGLREAKRLLRRGSVELTAPDVVS</sequence>
<reference evidence="5" key="1">
    <citation type="journal article" date="2019" name="Int. J. Syst. Evol. Microbiol.">
        <title>The Global Catalogue of Microorganisms (GCM) 10K type strain sequencing project: providing services to taxonomists for standard genome sequencing and annotation.</title>
        <authorList>
            <consortium name="The Broad Institute Genomics Platform"/>
            <consortium name="The Broad Institute Genome Sequencing Center for Infectious Disease"/>
            <person name="Wu L."/>
            <person name="Ma J."/>
        </authorList>
    </citation>
    <scope>NUCLEOTIDE SEQUENCE [LARGE SCALE GENOMIC DNA]</scope>
    <source>
        <strain evidence="5">JCM 16953</strain>
    </source>
</reference>
<dbReference type="Pfam" id="PF01593">
    <property type="entry name" value="Amino_oxidase"/>
    <property type="match status" value="1"/>
</dbReference>
<dbReference type="PRINTS" id="PR00757">
    <property type="entry name" value="AMINEOXDASEF"/>
</dbReference>
<dbReference type="PANTHER" id="PTHR10742:SF410">
    <property type="entry name" value="LYSINE-SPECIFIC HISTONE DEMETHYLASE 2"/>
    <property type="match status" value="1"/>
</dbReference>
<comment type="cofactor">
    <cofactor evidence="1">
        <name>FAD</name>
        <dbReference type="ChEBI" id="CHEBI:57692"/>
    </cofactor>
</comment>
<dbReference type="Gene3D" id="3.50.50.60">
    <property type="entry name" value="FAD/NAD(P)-binding domain"/>
    <property type="match status" value="1"/>
</dbReference>
<accession>A0ABP7IU41</accession>
<dbReference type="SUPFAM" id="SSF51905">
    <property type="entry name" value="FAD/NAD(P)-binding domain"/>
    <property type="match status" value="1"/>
</dbReference>
<dbReference type="InterPro" id="IPR002937">
    <property type="entry name" value="Amino_oxidase"/>
</dbReference>
<feature type="domain" description="Amine oxidase" evidence="3">
    <location>
        <begin position="31"/>
        <end position="444"/>
    </location>
</feature>
<dbReference type="PANTHER" id="PTHR10742">
    <property type="entry name" value="FLAVIN MONOAMINE OXIDASE"/>
    <property type="match status" value="1"/>
</dbReference>
<dbReference type="InterPro" id="IPR001613">
    <property type="entry name" value="Flavin_amine_oxidase"/>
</dbReference>
<dbReference type="EMBL" id="BAABAH010000012">
    <property type="protein sequence ID" value="GAA3827060.1"/>
    <property type="molecule type" value="Genomic_DNA"/>
</dbReference>
<dbReference type="InterPro" id="IPR050281">
    <property type="entry name" value="Flavin_monoamine_oxidase"/>
</dbReference>
<gene>
    <name evidence="4" type="ORF">GCM10022242_30380</name>
</gene>
<dbReference type="Proteomes" id="UP001501821">
    <property type="component" value="Unassembled WGS sequence"/>
</dbReference>
<protein>
    <submittedName>
        <fullName evidence="4">FAD-dependent oxidoreductase</fullName>
    </submittedName>
</protein>